<evidence type="ECO:0000256" key="3">
    <source>
        <dbReference type="ARBA" id="ARBA00022884"/>
    </source>
</evidence>
<keyword evidence="2 6" id="KW-0699">rRNA-binding</keyword>
<comment type="function">
    <text evidence="6">One of the early assembly proteins it binds 23S rRNA. One of the proteins that surrounds the polypeptide exit tunnel on the outside of the ribosome. Forms the main docking site for trigger factor binding to the ribosome.</text>
</comment>
<dbReference type="PANTHER" id="PTHR11620">
    <property type="entry name" value="60S RIBOSOMAL PROTEIN L23A"/>
    <property type="match status" value="1"/>
</dbReference>
<accession>A0A3G1KXA8</accession>
<dbReference type="GO" id="GO:0006412">
    <property type="term" value="P:translation"/>
    <property type="evidence" value="ECO:0007669"/>
    <property type="project" value="UniProtKB-UniRule"/>
</dbReference>
<dbReference type="GO" id="GO:0019843">
    <property type="term" value="F:rRNA binding"/>
    <property type="evidence" value="ECO:0007669"/>
    <property type="project" value="UniProtKB-UniRule"/>
</dbReference>
<dbReference type="Proteomes" id="UP000323521">
    <property type="component" value="Chromosome"/>
</dbReference>
<keyword evidence="4 6" id="KW-0689">Ribosomal protein</keyword>
<dbReference type="GO" id="GO:0005840">
    <property type="term" value="C:ribosome"/>
    <property type="evidence" value="ECO:0007669"/>
    <property type="project" value="UniProtKB-KW"/>
</dbReference>
<dbReference type="GO" id="GO:1990904">
    <property type="term" value="C:ribonucleoprotein complex"/>
    <property type="evidence" value="ECO:0007669"/>
    <property type="project" value="UniProtKB-KW"/>
</dbReference>
<dbReference type="OrthoDB" id="9793353at2"/>
<dbReference type="EMBL" id="CP017634">
    <property type="protein sequence ID" value="ATW27118.1"/>
    <property type="molecule type" value="Genomic_DNA"/>
</dbReference>
<comment type="similarity">
    <text evidence="1 6 7">Belongs to the universal ribosomal protein uL23 family.</text>
</comment>
<dbReference type="InterPro" id="IPR012678">
    <property type="entry name" value="Ribosomal_uL23/eL15/eS24_sf"/>
</dbReference>
<dbReference type="Pfam" id="PF00276">
    <property type="entry name" value="Ribosomal_L23"/>
    <property type="match status" value="1"/>
</dbReference>
<dbReference type="InterPro" id="IPR001014">
    <property type="entry name" value="Ribosomal_uL23_CS"/>
</dbReference>
<sequence length="95" mass="10907">MRNPHDVLIKPLVSEKSISLMEQNKYPFIVDKNANKVEIKHAVQELFKVTVLNVTTMTVKGKMKRMGRYIGKRPDRKKAIVTLKPGDKIEVFEGL</sequence>
<evidence type="ECO:0000313" key="9">
    <source>
        <dbReference type="Proteomes" id="UP000323521"/>
    </source>
</evidence>
<dbReference type="NCBIfam" id="NF004359">
    <property type="entry name" value="PRK05738.1-3"/>
    <property type="match status" value="1"/>
</dbReference>
<comment type="subunit">
    <text evidence="6">Part of the 50S ribosomal subunit. Contacts protein L29, and trigger factor when it is bound to the ribosome.</text>
</comment>
<proteinExistence type="inferred from homology"/>
<protein>
    <recommendedName>
        <fullName evidence="6">Large ribosomal subunit protein uL23</fullName>
    </recommendedName>
</protein>
<dbReference type="AlphaFoldDB" id="A0A3G1KXA8"/>
<keyword evidence="9" id="KW-1185">Reference proteome</keyword>
<dbReference type="NCBIfam" id="NF004366">
    <property type="entry name" value="PRK05738.3-2"/>
    <property type="match status" value="1"/>
</dbReference>
<dbReference type="FunFam" id="3.30.70.330:FF:000001">
    <property type="entry name" value="50S ribosomal protein L23"/>
    <property type="match status" value="1"/>
</dbReference>
<evidence type="ECO:0000256" key="6">
    <source>
        <dbReference type="HAMAP-Rule" id="MF_01369"/>
    </source>
</evidence>
<dbReference type="InterPro" id="IPR013025">
    <property type="entry name" value="Ribosomal_uL23-like"/>
</dbReference>
<dbReference type="RefSeq" id="WP_148136462.1">
    <property type="nucleotide sequence ID" value="NZ_CP017634.1"/>
</dbReference>
<keyword evidence="5 6" id="KW-0687">Ribonucleoprotein</keyword>
<organism evidence="8 9">
    <name type="scientific">Formimonas warabiya</name>
    <dbReference type="NCBI Taxonomy" id="1761012"/>
    <lineage>
        <taxon>Bacteria</taxon>
        <taxon>Bacillati</taxon>
        <taxon>Bacillota</taxon>
        <taxon>Clostridia</taxon>
        <taxon>Eubacteriales</taxon>
        <taxon>Peptococcaceae</taxon>
        <taxon>Candidatus Formimonas</taxon>
    </lineage>
</organism>
<evidence type="ECO:0000256" key="5">
    <source>
        <dbReference type="ARBA" id="ARBA00023274"/>
    </source>
</evidence>
<dbReference type="HAMAP" id="MF_01369_B">
    <property type="entry name" value="Ribosomal_uL23_B"/>
    <property type="match status" value="1"/>
</dbReference>
<keyword evidence="3 6" id="KW-0694">RNA-binding</keyword>
<evidence type="ECO:0000256" key="4">
    <source>
        <dbReference type="ARBA" id="ARBA00022980"/>
    </source>
</evidence>
<evidence type="ECO:0000256" key="2">
    <source>
        <dbReference type="ARBA" id="ARBA00022730"/>
    </source>
</evidence>
<dbReference type="InterPro" id="IPR012677">
    <property type="entry name" value="Nucleotide-bd_a/b_plait_sf"/>
</dbReference>
<dbReference type="PROSITE" id="PS00050">
    <property type="entry name" value="RIBOSOMAL_L23"/>
    <property type="match status" value="1"/>
</dbReference>
<evidence type="ECO:0000256" key="1">
    <source>
        <dbReference type="ARBA" id="ARBA00006700"/>
    </source>
</evidence>
<name>A0A3G1KXA8_FORW1</name>
<dbReference type="SUPFAM" id="SSF54189">
    <property type="entry name" value="Ribosomal proteins S24e, L23 and L15e"/>
    <property type="match status" value="1"/>
</dbReference>
<evidence type="ECO:0000313" key="8">
    <source>
        <dbReference type="EMBL" id="ATW27118.1"/>
    </source>
</evidence>
<dbReference type="KEGG" id="fwa:DCMF_22315"/>
<gene>
    <name evidence="6" type="primary">rplW</name>
    <name evidence="8" type="ORF">DCMF_22315</name>
</gene>
<reference evidence="8 9" key="1">
    <citation type="submission" date="2016-10" db="EMBL/GenBank/DDBJ databases">
        <title>Complete Genome Sequence of Peptococcaceae strain DCMF.</title>
        <authorList>
            <person name="Edwards R.J."/>
            <person name="Holland S.I."/>
            <person name="Deshpande N.P."/>
            <person name="Wong Y.K."/>
            <person name="Ertan H."/>
            <person name="Manefield M."/>
            <person name="Russell T.L."/>
            <person name="Lee M.J."/>
        </authorList>
    </citation>
    <scope>NUCLEOTIDE SEQUENCE [LARGE SCALE GENOMIC DNA]</scope>
    <source>
        <strain evidence="8 9">DCMF</strain>
    </source>
</reference>
<dbReference type="Gene3D" id="3.30.70.330">
    <property type="match status" value="1"/>
</dbReference>
<evidence type="ECO:0000256" key="7">
    <source>
        <dbReference type="RuleBase" id="RU003934"/>
    </source>
</evidence>
<dbReference type="GO" id="GO:0003735">
    <property type="term" value="F:structural constituent of ribosome"/>
    <property type="evidence" value="ECO:0007669"/>
    <property type="project" value="InterPro"/>
</dbReference>
<dbReference type="NCBIfam" id="NF004363">
    <property type="entry name" value="PRK05738.2-4"/>
    <property type="match status" value="1"/>
</dbReference>